<evidence type="ECO:0000313" key="1">
    <source>
        <dbReference type="EMBL" id="PFH47730.1"/>
    </source>
</evidence>
<organism evidence="1 2">
    <name type="scientific">Amanita thiersii Skay4041</name>
    <dbReference type="NCBI Taxonomy" id="703135"/>
    <lineage>
        <taxon>Eukaryota</taxon>
        <taxon>Fungi</taxon>
        <taxon>Dikarya</taxon>
        <taxon>Basidiomycota</taxon>
        <taxon>Agaricomycotina</taxon>
        <taxon>Agaricomycetes</taxon>
        <taxon>Agaricomycetidae</taxon>
        <taxon>Agaricales</taxon>
        <taxon>Pluteineae</taxon>
        <taxon>Amanitaceae</taxon>
        <taxon>Amanita</taxon>
    </lineage>
</organism>
<dbReference type="Proteomes" id="UP000242287">
    <property type="component" value="Unassembled WGS sequence"/>
</dbReference>
<protein>
    <submittedName>
        <fullName evidence="1">Uncharacterized protein</fullName>
    </submittedName>
</protein>
<dbReference type="EMBL" id="KZ302095">
    <property type="protein sequence ID" value="PFH47730.1"/>
    <property type="molecule type" value="Genomic_DNA"/>
</dbReference>
<keyword evidence="2" id="KW-1185">Reference proteome</keyword>
<name>A0A2A9NJ41_9AGAR</name>
<evidence type="ECO:0000313" key="2">
    <source>
        <dbReference type="Proteomes" id="UP000242287"/>
    </source>
</evidence>
<sequence length="162" mass="17912">MPLPPSTEPRLIFKGDRHVSLIIRTQIRLRTIDMFCGGYFSVEAASGGEERWDSGLSLTVTLRVTQQVRCDDSNDAKGNPTKVLRRGGDVRRNRSDRKILGAQRGLCSASLGEDNTKVVELSRTKGAEFGLVLCSPMTCPERWSVDPSISYSVALFTSVYTK</sequence>
<dbReference type="AlphaFoldDB" id="A0A2A9NJ41"/>
<reference evidence="1 2" key="1">
    <citation type="submission" date="2014-02" db="EMBL/GenBank/DDBJ databases">
        <title>Transposable element dynamics among asymbiotic and ectomycorrhizal Amanita fungi.</title>
        <authorList>
            <consortium name="DOE Joint Genome Institute"/>
            <person name="Hess J."/>
            <person name="Skrede I."/>
            <person name="Wolfe B."/>
            <person name="LaButti K."/>
            <person name="Ohm R.A."/>
            <person name="Grigoriev I.V."/>
            <person name="Pringle A."/>
        </authorList>
    </citation>
    <scope>NUCLEOTIDE SEQUENCE [LARGE SCALE GENOMIC DNA]</scope>
    <source>
        <strain evidence="1 2">SKay4041</strain>
    </source>
</reference>
<accession>A0A2A9NJ41</accession>
<gene>
    <name evidence="1" type="ORF">AMATHDRAFT_50083</name>
</gene>
<proteinExistence type="predicted"/>